<keyword evidence="1" id="KW-1133">Transmembrane helix</keyword>
<dbReference type="InterPro" id="IPR010738">
    <property type="entry name" value="DUF1310"/>
</dbReference>
<reference evidence="2 3" key="1">
    <citation type="journal article" date="2019" name="Int. J. Syst. Evol. Microbiol.">
        <title>The Global Catalogue of Microorganisms (GCM) 10K type strain sequencing project: providing services to taxonomists for standard genome sequencing and annotation.</title>
        <authorList>
            <consortium name="The Broad Institute Genomics Platform"/>
            <consortium name="The Broad Institute Genome Sequencing Center for Infectious Disease"/>
            <person name="Wu L."/>
            <person name="Ma J."/>
        </authorList>
    </citation>
    <scope>NUCLEOTIDE SEQUENCE [LARGE SCALE GENOMIC DNA]</scope>
    <source>
        <strain evidence="2 3">JCM 11448</strain>
    </source>
</reference>
<gene>
    <name evidence="2" type="ORF">GCM10009579_90850</name>
</gene>
<keyword evidence="1" id="KW-0812">Transmembrane</keyword>
<dbReference type="Pfam" id="PF07006">
    <property type="entry name" value="DUF1310"/>
    <property type="match status" value="1"/>
</dbReference>
<dbReference type="Proteomes" id="UP001500282">
    <property type="component" value="Unassembled WGS sequence"/>
</dbReference>
<keyword evidence="1" id="KW-0472">Membrane</keyword>
<evidence type="ECO:0000256" key="1">
    <source>
        <dbReference type="SAM" id="Phobius"/>
    </source>
</evidence>
<accession>A0ABN1TBB5</accession>
<name>A0ABN1TBB5_9ACTN</name>
<evidence type="ECO:0000313" key="2">
    <source>
        <dbReference type="EMBL" id="GAA1072780.1"/>
    </source>
</evidence>
<feature type="transmembrane region" description="Helical" evidence="1">
    <location>
        <begin position="118"/>
        <end position="137"/>
    </location>
</feature>
<proteinExistence type="predicted"/>
<sequence>MKKKKWWLVPLIGILILLGIGGKLVIDKQKETEKLQEEMVKIVKSEEAKQEFQEVCKNLDSRAFTSGGLIQTYKIDYTTMRHNPMGGINVVLIINNDEELTIEYTLNKSNGKLEAGGINYSLLANSTFCLSFIMIFLQ</sequence>
<organism evidence="2 3">
    <name type="scientific">Streptomyces javensis</name>
    <dbReference type="NCBI Taxonomy" id="114698"/>
    <lineage>
        <taxon>Bacteria</taxon>
        <taxon>Bacillati</taxon>
        <taxon>Actinomycetota</taxon>
        <taxon>Actinomycetes</taxon>
        <taxon>Kitasatosporales</taxon>
        <taxon>Streptomycetaceae</taxon>
        <taxon>Streptomyces</taxon>
        <taxon>Streptomyces violaceusniger group</taxon>
    </lineage>
</organism>
<feature type="transmembrane region" description="Helical" evidence="1">
    <location>
        <begin position="6"/>
        <end position="26"/>
    </location>
</feature>
<comment type="caution">
    <text evidence="2">The sequence shown here is derived from an EMBL/GenBank/DDBJ whole genome shotgun (WGS) entry which is preliminary data.</text>
</comment>
<evidence type="ECO:0000313" key="3">
    <source>
        <dbReference type="Proteomes" id="UP001500282"/>
    </source>
</evidence>
<protein>
    <submittedName>
        <fullName evidence="2">DUF1310 domain-containing protein</fullName>
    </submittedName>
</protein>
<dbReference type="EMBL" id="BAAAIH010000278">
    <property type="protein sequence ID" value="GAA1072780.1"/>
    <property type="molecule type" value="Genomic_DNA"/>
</dbReference>
<keyword evidence="3" id="KW-1185">Reference proteome</keyword>